<organism evidence="2 3">
    <name type="scientific">Kockovaella imperatae</name>
    <dbReference type="NCBI Taxonomy" id="4999"/>
    <lineage>
        <taxon>Eukaryota</taxon>
        <taxon>Fungi</taxon>
        <taxon>Dikarya</taxon>
        <taxon>Basidiomycota</taxon>
        <taxon>Agaricomycotina</taxon>
        <taxon>Tremellomycetes</taxon>
        <taxon>Tremellales</taxon>
        <taxon>Cuniculitremaceae</taxon>
        <taxon>Kockovaella</taxon>
    </lineage>
</organism>
<gene>
    <name evidence="2" type="ORF">BD324DRAFT_678759</name>
</gene>
<protein>
    <submittedName>
        <fullName evidence="2">Uncharacterized protein</fullName>
    </submittedName>
</protein>
<dbReference type="RefSeq" id="XP_021873430.1">
    <property type="nucleotide sequence ID" value="XM_022019012.1"/>
</dbReference>
<proteinExistence type="predicted"/>
<sequence>MPRRDSEPSIPLNDLFYSHDEDGTTRKLDTDDLKELSAQFENTVAAKKWLINQATAAEVQPYLDKYTKALTSKPQTLDHDVDPDELAIRTYKDRSLWLDEAERVMEDDPGYVIFDSVLAFHDMLHRLDDQVDEASQRYEAMSNTSSETVQLNDKTAQPLSNEREVETGKTNETVTTIQGGDEMGDSEQNQISVVADGGLRQKLKHYHAEIEAAHERYEEIVLEVSEGSGIDQVMANAYLEEVKRMTVELESISDIISPAVSSGQANAAETNV</sequence>
<feature type="compositionally biased region" description="Polar residues" evidence="1">
    <location>
        <begin position="141"/>
        <end position="160"/>
    </location>
</feature>
<reference evidence="2 3" key="1">
    <citation type="submission" date="2017-03" db="EMBL/GenBank/DDBJ databases">
        <title>Widespread Adenine N6-methylation of Active Genes in Fungi.</title>
        <authorList>
            <consortium name="DOE Joint Genome Institute"/>
            <person name="Mondo S.J."/>
            <person name="Dannebaum R.O."/>
            <person name="Kuo R.C."/>
            <person name="Louie K.B."/>
            <person name="Bewick A.J."/>
            <person name="Labutti K."/>
            <person name="Haridas S."/>
            <person name="Kuo A."/>
            <person name="Salamov A."/>
            <person name="Ahrendt S.R."/>
            <person name="Lau R."/>
            <person name="Bowen B.P."/>
            <person name="Lipzen A."/>
            <person name="Sullivan W."/>
            <person name="Andreopoulos W.B."/>
            <person name="Clum A."/>
            <person name="Lindquist E."/>
            <person name="Daum C."/>
            <person name="Northen T.R."/>
            <person name="Ramamoorthy G."/>
            <person name="Schmitz R.J."/>
            <person name="Gryganskyi A."/>
            <person name="Culley D."/>
            <person name="Magnuson J."/>
            <person name="James T.Y."/>
            <person name="O'Malley M.A."/>
            <person name="Stajich J.E."/>
            <person name="Spatafora J.W."/>
            <person name="Visel A."/>
            <person name="Grigoriev I.V."/>
        </authorList>
    </citation>
    <scope>NUCLEOTIDE SEQUENCE [LARGE SCALE GENOMIC DNA]</scope>
    <source>
        <strain evidence="2 3">NRRL Y-17943</strain>
    </source>
</reference>
<keyword evidence="3" id="KW-1185">Reference proteome</keyword>
<dbReference type="InParanoid" id="A0A1Y1UR74"/>
<comment type="caution">
    <text evidence="2">The sequence shown here is derived from an EMBL/GenBank/DDBJ whole genome shotgun (WGS) entry which is preliminary data.</text>
</comment>
<name>A0A1Y1UR74_9TREE</name>
<accession>A0A1Y1UR74</accession>
<dbReference type="GeneID" id="33560821"/>
<evidence type="ECO:0000313" key="2">
    <source>
        <dbReference type="EMBL" id="ORX39645.1"/>
    </source>
</evidence>
<feature type="region of interest" description="Disordered" evidence="1">
    <location>
        <begin position="141"/>
        <end position="168"/>
    </location>
</feature>
<evidence type="ECO:0000256" key="1">
    <source>
        <dbReference type="SAM" id="MobiDB-lite"/>
    </source>
</evidence>
<evidence type="ECO:0000313" key="3">
    <source>
        <dbReference type="Proteomes" id="UP000193218"/>
    </source>
</evidence>
<feature type="region of interest" description="Disordered" evidence="1">
    <location>
        <begin position="1"/>
        <end position="24"/>
    </location>
</feature>
<dbReference type="Proteomes" id="UP000193218">
    <property type="component" value="Unassembled WGS sequence"/>
</dbReference>
<dbReference type="AlphaFoldDB" id="A0A1Y1UR74"/>
<dbReference type="EMBL" id="NBSH01000002">
    <property type="protein sequence ID" value="ORX39645.1"/>
    <property type="molecule type" value="Genomic_DNA"/>
</dbReference>